<gene>
    <name evidence="2" type="ORF">ACELLULO517_17905</name>
</gene>
<dbReference type="InterPro" id="IPR000073">
    <property type="entry name" value="AB_hydrolase_1"/>
</dbReference>
<dbReference type="GO" id="GO:0016787">
    <property type="term" value="F:hydrolase activity"/>
    <property type="evidence" value="ECO:0007669"/>
    <property type="project" value="UniProtKB-KW"/>
</dbReference>
<sequence>MTRFRSLLLAGAIGVMTGITGAHAIAAPIKNIVLVHGAFADGSGWKPVYDRLVAKGYKVSVVQEPETSLEADIAATRRVIDMADGPVVLVAHSWGGQVITGAGIDPKVKSLVYLAALMPKPGESTATLETMPQFPPPNNDVKTTPDGQYFYLDPAKYRADFAADSPASVANFMAHSQVFLSVEAFKTPVTAAAWQTKPTWAVLPTADKTINPKLERWMYDRAHAQVTVVPGSSHTVFLSHPDLVVSVIEKAAAVQP</sequence>
<dbReference type="InterPro" id="IPR052897">
    <property type="entry name" value="Sec-Metab_Biosynth_Hydrolase"/>
</dbReference>
<evidence type="ECO:0000313" key="2">
    <source>
        <dbReference type="EMBL" id="MCB8882125.1"/>
    </source>
</evidence>
<comment type="caution">
    <text evidence="2">The sequence shown here is derived from an EMBL/GenBank/DDBJ whole genome shotgun (WGS) entry which is preliminary data.</text>
</comment>
<dbReference type="InterPro" id="IPR029058">
    <property type="entry name" value="AB_hydrolase_fold"/>
</dbReference>
<dbReference type="Proteomes" id="UP000721844">
    <property type="component" value="Unassembled WGS sequence"/>
</dbReference>
<dbReference type="AlphaFoldDB" id="A0A963Z502"/>
<proteinExistence type="predicted"/>
<accession>A0A963Z502</accession>
<dbReference type="EMBL" id="JAESVA010000006">
    <property type="protein sequence ID" value="MCB8882125.1"/>
    <property type="molecule type" value="Genomic_DNA"/>
</dbReference>
<reference evidence="2 3" key="1">
    <citation type="journal article" date="2021" name="Microorganisms">
        <title>Acidisoma silvae sp. nov. and Acidisomacellulosilytica sp. nov., Two Acidophilic Bacteria Isolated from Decaying Wood, Hydrolyzing Cellulose and Producing Poly-3-hydroxybutyrate.</title>
        <authorList>
            <person name="Mieszkin S."/>
            <person name="Pouder E."/>
            <person name="Uroz S."/>
            <person name="Simon-Colin C."/>
            <person name="Alain K."/>
        </authorList>
    </citation>
    <scope>NUCLEOTIDE SEQUENCE [LARGE SCALE GENOMIC DNA]</scope>
    <source>
        <strain evidence="2 3">HW T5.17</strain>
    </source>
</reference>
<dbReference type="RefSeq" id="WP_227308792.1">
    <property type="nucleotide sequence ID" value="NZ_JAESVA010000006.1"/>
</dbReference>
<dbReference type="Gene3D" id="3.40.50.1820">
    <property type="entry name" value="alpha/beta hydrolase"/>
    <property type="match status" value="1"/>
</dbReference>
<protein>
    <submittedName>
        <fullName evidence="2">Alpha/beta hydrolase</fullName>
    </submittedName>
</protein>
<dbReference type="PANTHER" id="PTHR37017">
    <property type="entry name" value="AB HYDROLASE-1 DOMAIN-CONTAINING PROTEIN-RELATED"/>
    <property type="match status" value="1"/>
</dbReference>
<dbReference type="Pfam" id="PF12697">
    <property type="entry name" value="Abhydrolase_6"/>
    <property type="match status" value="1"/>
</dbReference>
<evidence type="ECO:0000313" key="3">
    <source>
        <dbReference type="Proteomes" id="UP000721844"/>
    </source>
</evidence>
<feature type="domain" description="AB hydrolase-1" evidence="1">
    <location>
        <begin position="32"/>
        <end position="246"/>
    </location>
</feature>
<keyword evidence="3" id="KW-1185">Reference proteome</keyword>
<keyword evidence="2" id="KW-0378">Hydrolase</keyword>
<dbReference type="PANTHER" id="PTHR37017:SF11">
    <property type="entry name" value="ESTERASE_LIPASE_THIOESTERASE DOMAIN-CONTAINING PROTEIN"/>
    <property type="match status" value="1"/>
</dbReference>
<dbReference type="SUPFAM" id="SSF53474">
    <property type="entry name" value="alpha/beta-Hydrolases"/>
    <property type="match status" value="1"/>
</dbReference>
<organism evidence="2 3">
    <name type="scientific">Acidisoma cellulosilyticum</name>
    <dbReference type="NCBI Taxonomy" id="2802395"/>
    <lineage>
        <taxon>Bacteria</taxon>
        <taxon>Pseudomonadati</taxon>
        <taxon>Pseudomonadota</taxon>
        <taxon>Alphaproteobacteria</taxon>
        <taxon>Acetobacterales</taxon>
        <taxon>Acidocellaceae</taxon>
        <taxon>Acidisoma</taxon>
    </lineage>
</organism>
<name>A0A963Z502_9PROT</name>
<evidence type="ECO:0000259" key="1">
    <source>
        <dbReference type="Pfam" id="PF12697"/>
    </source>
</evidence>